<dbReference type="EMBL" id="BIFR01000001">
    <property type="protein sequence ID" value="GCE10827.1"/>
    <property type="molecule type" value="Genomic_DNA"/>
</dbReference>
<dbReference type="OrthoDB" id="384737at2"/>
<dbReference type="RefSeq" id="WP_126578398.1">
    <property type="nucleotide sequence ID" value="NZ_BIFR01000001.1"/>
</dbReference>
<reference evidence="2" key="1">
    <citation type="submission" date="2018-12" db="EMBL/GenBank/DDBJ databases">
        <title>Tengunoibacter tsumagoiensis gen. nov., sp. nov., Dictyobacter kobayashii sp. nov., D. alpinus sp. nov., and D. joshuensis sp. nov. and description of Dictyobacteraceae fam. nov. within the order Ktedonobacterales isolated from Tengu-no-mugimeshi.</title>
        <authorList>
            <person name="Wang C.M."/>
            <person name="Zheng Y."/>
            <person name="Sakai Y."/>
            <person name="Toyoda A."/>
            <person name="Minakuchi Y."/>
            <person name="Abe K."/>
            <person name="Yokota A."/>
            <person name="Yabe S."/>
        </authorList>
    </citation>
    <scope>NUCLEOTIDE SEQUENCE [LARGE SCALE GENOMIC DNA]</scope>
    <source>
        <strain evidence="2">Uno3</strain>
    </source>
</reference>
<protein>
    <submittedName>
        <fullName evidence="1">Uncharacterized protein</fullName>
    </submittedName>
</protein>
<dbReference type="Gene3D" id="3.30.70.100">
    <property type="match status" value="1"/>
</dbReference>
<evidence type="ECO:0000313" key="1">
    <source>
        <dbReference type="EMBL" id="GCE10827.1"/>
    </source>
</evidence>
<organism evidence="1 2">
    <name type="scientific">Tengunoibacter tsumagoiensis</name>
    <dbReference type="NCBI Taxonomy" id="2014871"/>
    <lineage>
        <taxon>Bacteria</taxon>
        <taxon>Bacillati</taxon>
        <taxon>Chloroflexota</taxon>
        <taxon>Ktedonobacteria</taxon>
        <taxon>Ktedonobacterales</taxon>
        <taxon>Dictyobacteraceae</taxon>
        <taxon>Tengunoibacter</taxon>
    </lineage>
</organism>
<proteinExistence type="predicted"/>
<keyword evidence="2" id="KW-1185">Reference proteome</keyword>
<dbReference type="Proteomes" id="UP000287352">
    <property type="component" value="Unassembled WGS sequence"/>
</dbReference>
<accession>A0A401ZVF4</accession>
<dbReference type="AlphaFoldDB" id="A0A401ZVF4"/>
<evidence type="ECO:0000313" key="2">
    <source>
        <dbReference type="Proteomes" id="UP000287352"/>
    </source>
</evidence>
<dbReference type="InterPro" id="IPR011008">
    <property type="entry name" value="Dimeric_a/b-barrel"/>
</dbReference>
<gene>
    <name evidence="1" type="ORF">KTT_06860</name>
</gene>
<dbReference type="SUPFAM" id="SSF54909">
    <property type="entry name" value="Dimeric alpha+beta barrel"/>
    <property type="match status" value="1"/>
</dbReference>
<sequence>MFIAVNTIAGPGGNERMLEGFKHATPAMKQFTGFLGLEIWTAPDGSMQAISRWTSKEALDEYIHNSLFRSHHGGASGEQMNIPEQVFYYNAEVLG</sequence>
<name>A0A401ZVF4_9CHLR</name>
<comment type="caution">
    <text evidence="1">The sequence shown here is derived from an EMBL/GenBank/DDBJ whole genome shotgun (WGS) entry which is preliminary data.</text>
</comment>